<dbReference type="InterPro" id="IPR036291">
    <property type="entry name" value="NAD(P)-bd_dom_sf"/>
</dbReference>
<sequence>MTSSIFVVTGTSRGLGLELTRQLSAKGHTVFACARNPDASEKLQELVNSKQVIPIKLDTLDRESIKAAVKEIEKRAPEGIDVLINNAGIMSDIHETLEELTRENLMQTFEANVCGTNDVTLALLPLLRKRGQDKIKKIINISSTLGSIEMATNYEDSSRASAYCVSKTALNMLTHLTAAKLAKENFIVYASCPGHVQTDMGGKNAAFTPEQSVANQIAKIDEVTLQDNGSFFGNHGKITPW</sequence>
<keyword evidence="4" id="KW-1185">Reference proteome</keyword>
<evidence type="ECO:0000313" key="4">
    <source>
        <dbReference type="Proteomes" id="UP000093000"/>
    </source>
</evidence>
<dbReference type="OrthoDB" id="9876299at2759"/>
<proteinExistence type="inferred from homology"/>
<dbReference type="PANTHER" id="PTHR43544">
    <property type="entry name" value="SHORT-CHAIN DEHYDROGENASE/REDUCTASE"/>
    <property type="match status" value="1"/>
</dbReference>
<accession>A0A1C7NBZ6</accession>
<gene>
    <name evidence="3" type="ORF">A0J61_05379</name>
</gene>
<dbReference type="EMBL" id="LUGH01000288">
    <property type="protein sequence ID" value="OBZ86581.1"/>
    <property type="molecule type" value="Genomic_DNA"/>
</dbReference>
<dbReference type="CDD" id="cd05325">
    <property type="entry name" value="carb_red_sniffer_like_SDR_c"/>
    <property type="match status" value="1"/>
</dbReference>
<dbReference type="InterPro" id="IPR051468">
    <property type="entry name" value="Fungal_SecMetab_SDRs"/>
</dbReference>
<evidence type="ECO:0000313" key="3">
    <source>
        <dbReference type="EMBL" id="OBZ86581.1"/>
    </source>
</evidence>
<dbReference type="FunCoup" id="A0A1C7NBZ6">
    <property type="interactions" value="126"/>
</dbReference>
<dbReference type="GO" id="GO:0016491">
    <property type="term" value="F:oxidoreductase activity"/>
    <property type="evidence" value="ECO:0007669"/>
    <property type="project" value="TreeGrafter"/>
</dbReference>
<dbReference type="SUPFAM" id="SSF51735">
    <property type="entry name" value="NAD(P)-binding Rossmann-fold domains"/>
    <property type="match status" value="1"/>
</dbReference>
<evidence type="ECO:0008006" key="5">
    <source>
        <dbReference type="Google" id="ProtNLM"/>
    </source>
</evidence>
<dbReference type="GO" id="GO:0005737">
    <property type="term" value="C:cytoplasm"/>
    <property type="evidence" value="ECO:0007669"/>
    <property type="project" value="TreeGrafter"/>
</dbReference>
<name>A0A1C7NBZ6_9FUNG</name>
<evidence type="ECO:0000256" key="1">
    <source>
        <dbReference type="ARBA" id="ARBA00006484"/>
    </source>
</evidence>
<protein>
    <recommendedName>
        <fullName evidence="5">C-factor</fullName>
    </recommendedName>
</protein>
<dbReference type="Proteomes" id="UP000093000">
    <property type="component" value="Unassembled WGS sequence"/>
</dbReference>
<comment type="similarity">
    <text evidence="1 2">Belongs to the short-chain dehydrogenases/reductases (SDR) family.</text>
</comment>
<dbReference type="PRINTS" id="PR00080">
    <property type="entry name" value="SDRFAMILY"/>
</dbReference>
<dbReference type="PRINTS" id="PR00081">
    <property type="entry name" value="GDHRDH"/>
</dbReference>
<comment type="caution">
    <text evidence="3">The sequence shown here is derived from an EMBL/GenBank/DDBJ whole genome shotgun (WGS) entry which is preliminary data.</text>
</comment>
<dbReference type="AlphaFoldDB" id="A0A1C7NBZ6"/>
<organism evidence="3 4">
    <name type="scientific">Choanephora cucurbitarum</name>
    <dbReference type="NCBI Taxonomy" id="101091"/>
    <lineage>
        <taxon>Eukaryota</taxon>
        <taxon>Fungi</taxon>
        <taxon>Fungi incertae sedis</taxon>
        <taxon>Mucoromycota</taxon>
        <taxon>Mucoromycotina</taxon>
        <taxon>Mucoromycetes</taxon>
        <taxon>Mucorales</taxon>
        <taxon>Mucorineae</taxon>
        <taxon>Choanephoraceae</taxon>
        <taxon>Choanephoroideae</taxon>
        <taxon>Choanephora</taxon>
    </lineage>
</organism>
<evidence type="ECO:0000256" key="2">
    <source>
        <dbReference type="RuleBase" id="RU000363"/>
    </source>
</evidence>
<dbReference type="PANTHER" id="PTHR43544:SF36">
    <property type="entry name" value="CHAIN OXIDOREDUCTASE (CSGA), PUTATIVE (AFU_ORTHOLOGUE AFUA_4G00910)-RELATED"/>
    <property type="match status" value="1"/>
</dbReference>
<dbReference type="InParanoid" id="A0A1C7NBZ6"/>
<dbReference type="Gene3D" id="3.40.50.720">
    <property type="entry name" value="NAD(P)-binding Rossmann-like Domain"/>
    <property type="match status" value="1"/>
</dbReference>
<dbReference type="InterPro" id="IPR002347">
    <property type="entry name" value="SDR_fam"/>
</dbReference>
<dbReference type="Pfam" id="PF00106">
    <property type="entry name" value="adh_short"/>
    <property type="match status" value="1"/>
</dbReference>
<reference evidence="3 4" key="1">
    <citation type="submission" date="2016-03" db="EMBL/GenBank/DDBJ databases">
        <title>Choanephora cucurbitarum.</title>
        <authorList>
            <person name="Min B."/>
            <person name="Park H."/>
            <person name="Park J.-H."/>
            <person name="Shin H.-D."/>
            <person name="Choi I.-G."/>
        </authorList>
    </citation>
    <scope>NUCLEOTIDE SEQUENCE [LARGE SCALE GENOMIC DNA]</scope>
    <source>
        <strain evidence="3 4">KUS-F28377</strain>
    </source>
</reference>